<evidence type="ECO:0000259" key="1">
    <source>
        <dbReference type="Pfam" id="PF17111"/>
    </source>
</evidence>
<keyword evidence="3" id="KW-1185">Reference proteome</keyword>
<dbReference type="EMBL" id="ML734943">
    <property type="protein sequence ID" value="KAB8210122.1"/>
    <property type="molecule type" value="Genomic_DNA"/>
</dbReference>
<dbReference type="VEuPathDB" id="FungiDB:BDV34DRAFT_220720"/>
<sequence length="216" mass="24636">MNDRAKSIEETGHVQHSDIDLSIVREEKESTEQCLAIYTQVSSYIEGMQMHLPRDSQNVPMLTFKPASDNVFDSTKAYLATDAMLTDFKHKLSLNSRVLRARLSALDQQLNGCLEVGTVQSREGRARLDLIREERDSITQCLNICADASDIAGKARTNSFEDVTSADELAFFLHWLYSTIKIERYIITLNVVRINILKWFVGLFRCKSQRAQRSRA</sequence>
<feature type="domain" description="Azaphilone pigments biosynthesis cluster protein L N-terminal" evidence="1">
    <location>
        <begin position="80"/>
        <end position="146"/>
    </location>
</feature>
<organism evidence="2 3">
    <name type="scientific">Aspergillus parasiticus</name>
    <dbReference type="NCBI Taxonomy" id="5067"/>
    <lineage>
        <taxon>Eukaryota</taxon>
        <taxon>Fungi</taxon>
        <taxon>Dikarya</taxon>
        <taxon>Ascomycota</taxon>
        <taxon>Pezizomycotina</taxon>
        <taxon>Eurotiomycetes</taxon>
        <taxon>Eurotiomycetidae</taxon>
        <taxon>Eurotiales</taxon>
        <taxon>Aspergillaceae</taxon>
        <taxon>Aspergillus</taxon>
        <taxon>Aspergillus subgen. Circumdati</taxon>
    </lineage>
</organism>
<evidence type="ECO:0000313" key="3">
    <source>
        <dbReference type="Proteomes" id="UP000326532"/>
    </source>
</evidence>
<evidence type="ECO:0000313" key="2">
    <source>
        <dbReference type="EMBL" id="KAB8210122.1"/>
    </source>
</evidence>
<dbReference type="InterPro" id="IPR031348">
    <property type="entry name" value="PigL_N"/>
</dbReference>
<accession>A0A5N6DY05</accession>
<protein>
    <recommendedName>
        <fullName evidence="1">Azaphilone pigments biosynthesis cluster protein L N-terminal domain-containing protein</fullName>
    </recommendedName>
</protein>
<name>A0A5N6DY05_ASPPA</name>
<proteinExistence type="predicted"/>
<dbReference type="Pfam" id="PF17111">
    <property type="entry name" value="PigL_N"/>
    <property type="match status" value="1"/>
</dbReference>
<dbReference type="AlphaFoldDB" id="A0A5N6DY05"/>
<reference evidence="2 3" key="1">
    <citation type="submission" date="2019-04" db="EMBL/GenBank/DDBJ databases">
        <title>Fungal friends and foes A comparative genomics study of 23 Aspergillus species from section Flavi.</title>
        <authorList>
            <consortium name="DOE Joint Genome Institute"/>
            <person name="Kjaerbolling I."/>
            <person name="Vesth T.C."/>
            <person name="Frisvad J.C."/>
            <person name="Nybo J.L."/>
            <person name="Theobald S."/>
            <person name="Kildgaard S."/>
            <person name="Petersen T.I."/>
            <person name="Kuo A."/>
            <person name="Sato A."/>
            <person name="Lyhne E.K."/>
            <person name="Kogle M.E."/>
            <person name="Wiebenga A."/>
            <person name="Kun R.S."/>
            <person name="Lubbers R.J."/>
            <person name="Makela M.R."/>
            <person name="Barry K."/>
            <person name="Chovatia M."/>
            <person name="Clum A."/>
            <person name="Daum C."/>
            <person name="Haridas S."/>
            <person name="He G."/>
            <person name="LaButti K."/>
            <person name="Lipzen A."/>
            <person name="Mondo S."/>
            <person name="Pangilinan J."/>
            <person name="Riley R."/>
            <person name="Salamov A."/>
            <person name="Simmons B.A."/>
            <person name="Magnuson J.K."/>
            <person name="Henrissat B."/>
            <person name="Mortensen U.H."/>
            <person name="Larsen T.O."/>
            <person name="De vries R.P."/>
            <person name="Grigoriev I.V."/>
            <person name="Machida M."/>
            <person name="Baker S.E."/>
            <person name="Andersen M.R."/>
        </authorList>
    </citation>
    <scope>NUCLEOTIDE SEQUENCE [LARGE SCALE GENOMIC DNA]</scope>
    <source>
        <strain evidence="2 3">CBS 117618</strain>
    </source>
</reference>
<gene>
    <name evidence="2" type="ORF">BDV34DRAFT_220720</name>
</gene>
<dbReference type="Proteomes" id="UP000326532">
    <property type="component" value="Unassembled WGS sequence"/>
</dbReference>